<dbReference type="SUPFAM" id="SSF54427">
    <property type="entry name" value="NTF2-like"/>
    <property type="match status" value="1"/>
</dbReference>
<gene>
    <name evidence="2" type="ORF">DZC73_08250</name>
</gene>
<feature type="domain" description="DUF4440" evidence="1">
    <location>
        <begin position="8"/>
        <end position="119"/>
    </location>
</feature>
<dbReference type="AlphaFoldDB" id="A0A3N7HRG0"/>
<protein>
    <submittedName>
        <fullName evidence="2">SgcJ/EcaC family oxidoreductase</fullName>
    </submittedName>
</protein>
<organism evidence="2 3">
    <name type="scientific">Piscinibacter terrae</name>
    <dbReference type="NCBI Taxonomy" id="2496871"/>
    <lineage>
        <taxon>Bacteria</taxon>
        <taxon>Pseudomonadati</taxon>
        <taxon>Pseudomonadota</taxon>
        <taxon>Betaproteobacteria</taxon>
        <taxon>Burkholderiales</taxon>
        <taxon>Sphaerotilaceae</taxon>
        <taxon>Piscinibacter</taxon>
    </lineage>
</organism>
<evidence type="ECO:0000313" key="2">
    <source>
        <dbReference type="EMBL" id="RQP24858.1"/>
    </source>
</evidence>
<evidence type="ECO:0000313" key="3">
    <source>
        <dbReference type="Proteomes" id="UP000267464"/>
    </source>
</evidence>
<accession>A0A3N7HRG0</accession>
<reference evidence="2 3" key="1">
    <citation type="submission" date="2018-08" db="EMBL/GenBank/DDBJ databases">
        <authorList>
            <person name="Khan S.A."/>
            <person name="Jeon C.O."/>
            <person name="Chun B.H."/>
            <person name="Jeong S.E."/>
        </authorList>
    </citation>
    <scope>NUCLEOTIDE SEQUENCE [LARGE SCALE GENOMIC DNA]</scope>
    <source>
        <strain evidence="2 3">S-16</strain>
    </source>
</reference>
<comment type="caution">
    <text evidence="2">The sequence shown here is derived from an EMBL/GenBank/DDBJ whole genome shotgun (WGS) entry which is preliminary data.</text>
</comment>
<dbReference type="InterPro" id="IPR032710">
    <property type="entry name" value="NTF2-like_dom_sf"/>
</dbReference>
<sequence length="130" mass="14136">MSTDEQAIRQMIALWHSATARGDVETVLGLMDENAVFLVTGQPPMRGRTGFGQGLRGLLKTHRIESTSEIQEAEVSGNLAYVWNHLVVKVVALAGNSTVTRSGNALSILHKQPDGQWRLVRDANMLAPSS</sequence>
<reference evidence="2 3" key="2">
    <citation type="submission" date="2018-12" db="EMBL/GenBank/DDBJ databases">
        <title>Rhizobacter gummiphilus sp. nov., a rubber-degrading bacterium isolated from the soil of a botanical garden in Japan.</title>
        <authorList>
            <person name="Shunsuke S.S."/>
        </authorList>
    </citation>
    <scope>NUCLEOTIDE SEQUENCE [LARGE SCALE GENOMIC DNA]</scope>
    <source>
        <strain evidence="2 3">S-16</strain>
    </source>
</reference>
<dbReference type="InterPro" id="IPR011944">
    <property type="entry name" value="Steroid_delta5-4_isomerase"/>
</dbReference>
<dbReference type="NCBIfam" id="TIGR02246">
    <property type="entry name" value="SgcJ/EcaC family oxidoreductase"/>
    <property type="match status" value="1"/>
</dbReference>
<dbReference type="RefSeq" id="WP_124539761.1">
    <property type="nucleotide sequence ID" value="NZ_QUSW01000002.1"/>
</dbReference>
<name>A0A3N7HRG0_9BURK</name>
<dbReference type="OrthoDB" id="213636at2"/>
<dbReference type="Pfam" id="PF14534">
    <property type="entry name" value="DUF4440"/>
    <property type="match status" value="1"/>
</dbReference>
<dbReference type="Gene3D" id="3.10.450.50">
    <property type="match status" value="1"/>
</dbReference>
<dbReference type="EMBL" id="QUSW01000002">
    <property type="protein sequence ID" value="RQP24858.1"/>
    <property type="molecule type" value="Genomic_DNA"/>
</dbReference>
<proteinExistence type="predicted"/>
<dbReference type="InterPro" id="IPR027843">
    <property type="entry name" value="DUF4440"/>
</dbReference>
<evidence type="ECO:0000259" key="1">
    <source>
        <dbReference type="Pfam" id="PF14534"/>
    </source>
</evidence>
<keyword evidence="3" id="KW-1185">Reference proteome</keyword>
<dbReference type="Proteomes" id="UP000267464">
    <property type="component" value="Unassembled WGS sequence"/>
</dbReference>